<keyword evidence="3 6" id="KW-0812">Transmembrane</keyword>
<comment type="similarity">
    <text evidence="2 6">Belongs to the DP1 family.</text>
</comment>
<keyword evidence="8" id="KW-1185">Reference proteome</keyword>
<dbReference type="KEGG" id="vnx:VNE69_03238"/>
<reference evidence="7" key="1">
    <citation type="journal article" date="2024" name="BMC Genomics">
        <title>Functional annotation of a divergent genome using sequence and structure-based similarity.</title>
        <authorList>
            <person name="Svedberg D."/>
            <person name="Winiger R.R."/>
            <person name="Berg A."/>
            <person name="Sharma H."/>
            <person name="Tellgren-Roth C."/>
            <person name="Debrunner-Vossbrinck B.A."/>
            <person name="Vossbrinck C.R."/>
            <person name="Barandun J."/>
        </authorList>
    </citation>
    <scope>NUCLEOTIDE SEQUENCE</scope>
    <source>
        <strain evidence="7">Illinois isolate</strain>
    </source>
</reference>
<evidence type="ECO:0000313" key="7">
    <source>
        <dbReference type="EMBL" id="WUR03026.1"/>
    </source>
</evidence>
<evidence type="ECO:0000256" key="5">
    <source>
        <dbReference type="ARBA" id="ARBA00023136"/>
    </source>
</evidence>
<evidence type="ECO:0000256" key="2">
    <source>
        <dbReference type="ARBA" id="ARBA00008573"/>
    </source>
</evidence>
<evidence type="ECO:0000256" key="1">
    <source>
        <dbReference type="ARBA" id="ARBA00004141"/>
    </source>
</evidence>
<feature type="transmembrane region" description="Helical" evidence="6">
    <location>
        <begin position="27"/>
        <end position="55"/>
    </location>
</feature>
<gene>
    <name evidence="7" type="ORF">VNE69_03238</name>
</gene>
<sequence>MEDIKNISSKFPILNKIERDLKIPKEYALLASVLLVIILIMSTPIGPIITSLIGVIIPLRETLLVLKQVNPNKDEIRHLLIFWVTFGLLTSLDAYSRFIVSFIPMFYTLKFFLLLYIGPSRFRGSKVVYDVIISKIPERWYINDNGINSALSKADAVAKEAAKKIQEKKHE</sequence>
<evidence type="ECO:0000256" key="6">
    <source>
        <dbReference type="RuleBase" id="RU362006"/>
    </source>
</evidence>
<accession>A0AAX4JAS6</accession>
<comment type="caution">
    <text evidence="6">Lacks conserved residue(s) required for the propagation of feature annotation.</text>
</comment>
<dbReference type="PANTHER" id="PTHR12300">
    <property type="entry name" value="HVA22-LIKE PROTEINS"/>
    <property type="match status" value="1"/>
</dbReference>
<dbReference type="EMBL" id="CP142728">
    <property type="protein sequence ID" value="WUR03026.1"/>
    <property type="molecule type" value="Genomic_DNA"/>
</dbReference>
<keyword evidence="4 6" id="KW-1133">Transmembrane helix</keyword>
<name>A0AAX4JAS6_9MICR</name>
<dbReference type="Proteomes" id="UP001334084">
    <property type="component" value="Chromosome 3"/>
</dbReference>
<dbReference type="InterPro" id="IPR004345">
    <property type="entry name" value="TB2_DP1_HVA22"/>
</dbReference>
<dbReference type="GO" id="GO:0016020">
    <property type="term" value="C:membrane"/>
    <property type="evidence" value="ECO:0007669"/>
    <property type="project" value="UniProtKB-SubCell"/>
</dbReference>
<evidence type="ECO:0000313" key="8">
    <source>
        <dbReference type="Proteomes" id="UP001334084"/>
    </source>
</evidence>
<keyword evidence="5 6" id="KW-0472">Membrane</keyword>
<dbReference type="RefSeq" id="XP_065329171.1">
    <property type="nucleotide sequence ID" value="XM_065473099.1"/>
</dbReference>
<comment type="subcellular location">
    <subcellularLocation>
        <location evidence="1 6">Membrane</location>
        <topology evidence="1 6">Multi-pass membrane protein</topology>
    </subcellularLocation>
</comment>
<dbReference type="AlphaFoldDB" id="A0AAX4JAS6"/>
<evidence type="ECO:0000256" key="4">
    <source>
        <dbReference type="ARBA" id="ARBA00022989"/>
    </source>
</evidence>
<proteinExistence type="inferred from homology"/>
<dbReference type="PANTHER" id="PTHR12300:SF161">
    <property type="entry name" value="RECEPTOR EXPRESSION-ENHANCING PROTEIN"/>
    <property type="match status" value="1"/>
</dbReference>
<feature type="transmembrane region" description="Helical" evidence="6">
    <location>
        <begin position="98"/>
        <end position="117"/>
    </location>
</feature>
<dbReference type="Pfam" id="PF03134">
    <property type="entry name" value="TB2_DP1_HVA22"/>
    <property type="match status" value="1"/>
</dbReference>
<dbReference type="GeneID" id="90540834"/>
<evidence type="ECO:0000256" key="3">
    <source>
        <dbReference type="ARBA" id="ARBA00022692"/>
    </source>
</evidence>
<protein>
    <recommendedName>
        <fullName evidence="6">Protein YOP1</fullName>
    </recommendedName>
</protein>
<organism evidence="7 8">
    <name type="scientific">Vairimorpha necatrix</name>
    <dbReference type="NCBI Taxonomy" id="6039"/>
    <lineage>
        <taxon>Eukaryota</taxon>
        <taxon>Fungi</taxon>
        <taxon>Fungi incertae sedis</taxon>
        <taxon>Microsporidia</taxon>
        <taxon>Nosematidae</taxon>
        <taxon>Vairimorpha</taxon>
    </lineage>
</organism>